<dbReference type="EMBL" id="BMRE01000110">
    <property type="protein sequence ID" value="GGU87096.1"/>
    <property type="molecule type" value="Genomic_DNA"/>
</dbReference>
<protein>
    <submittedName>
        <fullName evidence="1">Uncharacterized protein</fullName>
    </submittedName>
</protein>
<reference evidence="2" key="1">
    <citation type="journal article" date="2019" name="Int. J. Syst. Evol. Microbiol.">
        <title>The Global Catalogue of Microorganisms (GCM) 10K type strain sequencing project: providing services to taxonomists for standard genome sequencing and annotation.</title>
        <authorList>
            <consortium name="The Broad Institute Genomics Platform"/>
            <consortium name="The Broad Institute Genome Sequencing Center for Infectious Disease"/>
            <person name="Wu L."/>
            <person name="Ma J."/>
        </authorList>
    </citation>
    <scope>NUCLEOTIDE SEQUENCE [LARGE SCALE GENOMIC DNA]</scope>
    <source>
        <strain evidence="2">JCM 3296</strain>
    </source>
</reference>
<dbReference type="RefSeq" id="WP_189260029.1">
    <property type="nucleotide sequence ID" value="NZ_BMRE01000110.1"/>
</dbReference>
<evidence type="ECO:0000313" key="2">
    <source>
        <dbReference type="Proteomes" id="UP000649573"/>
    </source>
</evidence>
<proteinExistence type="predicted"/>
<evidence type="ECO:0000313" key="1">
    <source>
        <dbReference type="EMBL" id="GGU87096.1"/>
    </source>
</evidence>
<gene>
    <name evidence="1" type="ORF">GCM10010178_91200</name>
</gene>
<accession>A0ABQ2VK02</accession>
<comment type="caution">
    <text evidence="1">The sequence shown here is derived from an EMBL/GenBank/DDBJ whole genome shotgun (WGS) entry which is preliminary data.</text>
</comment>
<sequence>MHNGAKLDIVEINGFSLSRVHLVSNVSHCKELFIVLRRIVAGVAFALAMLGGVASATGAAHADSLERQGIPVYAQSCKGAYSMHALAQCRRDGDGRYPCQRYECRSWEQNDTLQLWVGD</sequence>
<name>A0ABQ2VK02_9PSEU</name>
<keyword evidence="2" id="KW-1185">Reference proteome</keyword>
<dbReference type="Proteomes" id="UP000649573">
    <property type="component" value="Unassembled WGS sequence"/>
</dbReference>
<organism evidence="1 2">
    <name type="scientific">Lentzea flava</name>
    <dbReference type="NCBI Taxonomy" id="103732"/>
    <lineage>
        <taxon>Bacteria</taxon>
        <taxon>Bacillati</taxon>
        <taxon>Actinomycetota</taxon>
        <taxon>Actinomycetes</taxon>
        <taxon>Pseudonocardiales</taxon>
        <taxon>Pseudonocardiaceae</taxon>
        <taxon>Lentzea</taxon>
    </lineage>
</organism>